<evidence type="ECO:0000256" key="1">
    <source>
        <dbReference type="ARBA" id="ARBA00006207"/>
    </source>
</evidence>
<dbReference type="GO" id="GO:0005829">
    <property type="term" value="C:cytosol"/>
    <property type="evidence" value="ECO:0007669"/>
    <property type="project" value="TreeGrafter"/>
</dbReference>
<protein>
    <submittedName>
        <fullName evidence="4">26S proteasome regulatory subunit</fullName>
    </submittedName>
</protein>
<dbReference type="Pfam" id="PF01399">
    <property type="entry name" value="PCI"/>
    <property type="match status" value="1"/>
</dbReference>
<comment type="caution">
    <text evidence="4">The sequence shown here is derived from an EMBL/GenBank/DDBJ whole genome shotgun (WGS) entry which is preliminary data.</text>
</comment>
<name>A0A9W8A620_9FUNG</name>
<dbReference type="InterPro" id="IPR036390">
    <property type="entry name" value="WH_DNA-bd_sf"/>
</dbReference>
<dbReference type="GO" id="GO:0005198">
    <property type="term" value="F:structural molecule activity"/>
    <property type="evidence" value="ECO:0007669"/>
    <property type="project" value="TreeGrafter"/>
</dbReference>
<dbReference type="InterPro" id="IPR000717">
    <property type="entry name" value="PCI_dom"/>
</dbReference>
<dbReference type="GO" id="GO:0005634">
    <property type="term" value="C:nucleus"/>
    <property type="evidence" value="ECO:0007669"/>
    <property type="project" value="TreeGrafter"/>
</dbReference>
<evidence type="ECO:0000256" key="2">
    <source>
        <dbReference type="ARBA" id="ARBA00022942"/>
    </source>
</evidence>
<proteinExistence type="inferred from homology"/>
<feature type="domain" description="PCI" evidence="3">
    <location>
        <begin position="194"/>
        <end position="368"/>
    </location>
</feature>
<sequence length="407" mass="47626">MEIENSSVKSFLEGLHNRVPDSLKPQIEQFQTYFNQRLWHQLTGAVEEFLRQPEAKPFCIELYNEFIREWSGKMNQINNILFAIEASEQLKAQDPEQAFKFMQSVQEPLEKVDKEFRETDDSRPLTHEKQNAYILSQLQSAGIKLLLLDLDYTRNTLRECEKRMEALDHVNPVIYSHFYRLSSDYYKAQAKYTEFFNNALLFLACIDINRLSFEEKSQFAYDLCLAALLSPTIYNFGRLVDHEIITDPQTGRNNSWVNEHLYKIVYEFNQGDVSMYDVLEVSFNQQPLLAQNKDLLRQKMRQMALMALLYEHPSMKSCHQIPYESIQQRLRCSKNDAEHLVMKSLALGLIRGTIDEVAQVVNIHWVQPRHLGREGVEGLIKKLQDWQDTLDGMATNLRESAPELFVK</sequence>
<dbReference type="AlphaFoldDB" id="A0A9W8A620"/>
<dbReference type="SMART" id="SM00088">
    <property type="entry name" value="PINT"/>
    <property type="match status" value="1"/>
</dbReference>
<keyword evidence="2 4" id="KW-0647">Proteasome</keyword>
<evidence type="ECO:0000313" key="5">
    <source>
        <dbReference type="Proteomes" id="UP001150538"/>
    </source>
</evidence>
<dbReference type="Proteomes" id="UP001150538">
    <property type="component" value="Unassembled WGS sequence"/>
</dbReference>
<dbReference type="OrthoDB" id="1093at2759"/>
<dbReference type="GO" id="GO:0008541">
    <property type="term" value="C:proteasome regulatory particle, lid subcomplex"/>
    <property type="evidence" value="ECO:0007669"/>
    <property type="project" value="TreeGrafter"/>
</dbReference>
<dbReference type="InterPro" id="IPR035298">
    <property type="entry name" value="PSMD13"/>
</dbReference>
<reference evidence="4" key="1">
    <citation type="submission" date="2022-07" db="EMBL/GenBank/DDBJ databases">
        <title>Phylogenomic reconstructions and comparative analyses of Kickxellomycotina fungi.</title>
        <authorList>
            <person name="Reynolds N.K."/>
            <person name="Stajich J.E."/>
            <person name="Barry K."/>
            <person name="Grigoriev I.V."/>
            <person name="Crous P."/>
            <person name="Smith M.E."/>
        </authorList>
    </citation>
    <scope>NUCLEOTIDE SEQUENCE</scope>
    <source>
        <strain evidence="4">NBRC 100468</strain>
    </source>
</reference>
<dbReference type="PANTHER" id="PTHR10539">
    <property type="entry name" value="26S PROTEASOME NON-ATPASE REGULATORY SUBUNIT 13"/>
    <property type="match status" value="1"/>
</dbReference>
<dbReference type="Pfam" id="PF22037">
    <property type="entry name" value="PSD13_N"/>
    <property type="match status" value="1"/>
</dbReference>
<comment type="similarity">
    <text evidence="1">Belongs to the proteasome subunit S11 family.</text>
</comment>
<dbReference type="PROSITE" id="PS50250">
    <property type="entry name" value="PCI"/>
    <property type="match status" value="1"/>
</dbReference>
<dbReference type="GO" id="GO:0006511">
    <property type="term" value="P:ubiquitin-dependent protein catabolic process"/>
    <property type="evidence" value="ECO:0007669"/>
    <property type="project" value="TreeGrafter"/>
</dbReference>
<evidence type="ECO:0000259" key="3">
    <source>
        <dbReference type="PROSITE" id="PS50250"/>
    </source>
</evidence>
<dbReference type="EMBL" id="JANBPU010000020">
    <property type="protein sequence ID" value="KAJ1919892.1"/>
    <property type="molecule type" value="Genomic_DNA"/>
</dbReference>
<organism evidence="4 5">
    <name type="scientific">Mycoemilia scoparia</name>
    <dbReference type="NCBI Taxonomy" id="417184"/>
    <lineage>
        <taxon>Eukaryota</taxon>
        <taxon>Fungi</taxon>
        <taxon>Fungi incertae sedis</taxon>
        <taxon>Zoopagomycota</taxon>
        <taxon>Kickxellomycotina</taxon>
        <taxon>Kickxellomycetes</taxon>
        <taxon>Kickxellales</taxon>
        <taxon>Kickxellaceae</taxon>
        <taxon>Mycoemilia</taxon>
    </lineage>
</organism>
<keyword evidence="5" id="KW-1185">Reference proteome</keyword>
<evidence type="ECO:0000313" key="4">
    <source>
        <dbReference type="EMBL" id="KAJ1919892.1"/>
    </source>
</evidence>
<dbReference type="PANTHER" id="PTHR10539:SF0">
    <property type="entry name" value="26S PROTEASOME NON-ATPASE REGULATORY SUBUNIT 13"/>
    <property type="match status" value="1"/>
</dbReference>
<dbReference type="InterPro" id="IPR054179">
    <property type="entry name" value="PSD13_N"/>
</dbReference>
<accession>A0A9W8A620</accession>
<dbReference type="SUPFAM" id="SSF46785">
    <property type="entry name" value="Winged helix' DNA-binding domain"/>
    <property type="match status" value="1"/>
</dbReference>
<gene>
    <name evidence="4" type="primary">RPN9</name>
    <name evidence="4" type="ORF">H4219_001672</name>
</gene>